<reference evidence="3" key="1">
    <citation type="journal article" date="2005" name="Nature">
        <title>The map-based sequence of the rice genome.</title>
        <authorList>
            <consortium name="International rice genome sequencing project (IRGSP)"/>
            <person name="Matsumoto T."/>
            <person name="Wu J."/>
            <person name="Kanamori H."/>
            <person name="Katayose Y."/>
            <person name="Fujisawa M."/>
            <person name="Namiki N."/>
            <person name="Mizuno H."/>
            <person name="Yamamoto K."/>
            <person name="Antonio B.A."/>
            <person name="Baba T."/>
            <person name="Sakata K."/>
            <person name="Nagamura Y."/>
            <person name="Aoki H."/>
            <person name="Arikawa K."/>
            <person name="Arita K."/>
            <person name="Bito T."/>
            <person name="Chiden Y."/>
            <person name="Fujitsuka N."/>
            <person name="Fukunaka R."/>
            <person name="Hamada M."/>
            <person name="Harada C."/>
            <person name="Hayashi A."/>
            <person name="Hijishita S."/>
            <person name="Honda M."/>
            <person name="Hosokawa S."/>
            <person name="Ichikawa Y."/>
            <person name="Idonuma A."/>
            <person name="Iijima M."/>
            <person name="Ikeda M."/>
            <person name="Ikeno M."/>
            <person name="Ito K."/>
            <person name="Ito S."/>
            <person name="Ito T."/>
            <person name="Ito Y."/>
            <person name="Ito Y."/>
            <person name="Iwabuchi A."/>
            <person name="Kamiya K."/>
            <person name="Karasawa W."/>
            <person name="Kurita K."/>
            <person name="Katagiri S."/>
            <person name="Kikuta A."/>
            <person name="Kobayashi H."/>
            <person name="Kobayashi N."/>
            <person name="Machita K."/>
            <person name="Maehara T."/>
            <person name="Masukawa M."/>
            <person name="Mizubayashi T."/>
            <person name="Mukai Y."/>
            <person name="Nagasaki H."/>
            <person name="Nagata Y."/>
            <person name="Naito S."/>
            <person name="Nakashima M."/>
            <person name="Nakama Y."/>
            <person name="Nakamichi Y."/>
            <person name="Nakamura M."/>
            <person name="Meguro A."/>
            <person name="Negishi M."/>
            <person name="Ohta I."/>
            <person name="Ohta T."/>
            <person name="Okamoto M."/>
            <person name="Ono N."/>
            <person name="Saji S."/>
            <person name="Sakaguchi M."/>
            <person name="Sakai K."/>
            <person name="Shibata M."/>
            <person name="Shimokawa T."/>
            <person name="Song J."/>
            <person name="Takazaki Y."/>
            <person name="Terasawa K."/>
            <person name="Tsugane M."/>
            <person name="Tsuji K."/>
            <person name="Ueda S."/>
            <person name="Waki K."/>
            <person name="Yamagata H."/>
            <person name="Yamamoto M."/>
            <person name="Yamamoto S."/>
            <person name="Yamane H."/>
            <person name="Yoshiki S."/>
            <person name="Yoshihara R."/>
            <person name="Yukawa K."/>
            <person name="Zhong H."/>
            <person name="Yano M."/>
            <person name="Yuan Q."/>
            <person name="Ouyang S."/>
            <person name="Liu J."/>
            <person name="Jones K.M."/>
            <person name="Gansberger K."/>
            <person name="Moffat K."/>
            <person name="Hill J."/>
            <person name="Bera J."/>
            <person name="Fadrosh D."/>
            <person name="Jin S."/>
            <person name="Johri S."/>
            <person name="Kim M."/>
            <person name="Overton L."/>
            <person name="Reardon M."/>
            <person name="Tsitrin T."/>
            <person name="Vuong H."/>
            <person name="Weaver B."/>
            <person name="Ciecko A."/>
            <person name="Tallon L."/>
            <person name="Jackson J."/>
            <person name="Pai G."/>
            <person name="Aken S.V."/>
            <person name="Utterback T."/>
            <person name="Reidmuller S."/>
            <person name="Feldblyum T."/>
            <person name="Hsiao J."/>
            <person name="Zismann V."/>
            <person name="Iobst S."/>
            <person name="de Vazeille A.R."/>
            <person name="Buell C.R."/>
            <person name="Ying K."/>
            <person name="Li Y."/>
            <person name="Lu T."/>
            <person name="Huang Y."/>
            <person name="Zhao Q."/>
            <person name="Feng Q."/>
            <person name="Zhang L."/>
            <person name="Zhu J."/>
            <person name="Weng Q."/>
            <person name="Mu J."/>
            <person name="Lu Y."/>
            <person name="Fan D."/>
            <person name="Liu Y."/>
            <person name="Guan J."/>
            <person name="Zhang Y."/>
            <person name="Yu S."/>
            <person name="Liu X."/>
            <person name="Zhang Y."/>
            <person name="Hong G."/>
            <person name="Han B."/>
            <person name="Choisne N."/>
            <person name="Demange N."/>
            <person name="Orjeda G."/>
            <person name="Samain S."/>
            <person name="Cattolico L."/>
            <person name="Pelletier E."/>
            <person name="Couloux A."/>
            <person name="Segurens B."/>
            <person name="Wincker P."/>
            <person name="D'Hont A."/>
            <person name="Scarpelli C."/>
            <person name="Weissenbach J."/>
            <person name="Salanoubat M."/>
            <person name="Quetier F."/>
            <person name="Yu Y."/>
            <person name="Kim H.R."/>
            <person name="Rambo T."/>
            <person name="Currie J."/>
            <person name="Collura K."/>
            <person name="Luo M."/>
            <person name="Yang T."/>
            <person name="Ammiraju J.S.S."/>
            <person name="Engler F."/>
            <person name="Soderlund C."/>
            <person name="Wing R.A."/>
            <person name="Palmer L.E."/>
            <person name="de la Bastide M."/>
            <person name="Spiegel L."/>
            <person name="Nascimento L."/>
            <person name="Zutavern T."/>
            <person name="O'Shaughnessy A."/>
            <person name="Dike S."/>
            <person name="Dedhia N."/>
            <person name="Preston R."/>
            <person name="Balija V."/>
            <person name="McCombie W.R."/>
            <person name="Chow T."/>
            <person name="Chen H."/>
            <person name="Chung M."/>
            <person name="Chen C."/>
            <person name="Shaw J."/>
            <person name="Wu H."/>
            <person name="Hsiao K."/>
            <person name="Chao Y."/>
            <person name="Chu M."/>
            <person name="Cheng C."/>
            <person name="Hour A."/>
            <person name="Lee P."/>
            <person name="Lin S."/>
            <person name="Lin Y."/>
            <person name="Liou J."/>
            <person name="Liu S."/>
            <person name="Hsing Y."/>
            <person name="Raghuvanshi S."/>
            <person name="Mohanty A."/>
            <person name="Bharti A.K."/>
            <person name="Gaur A."/>
            <person name="Gupta V."/>
            <person name="Kumar D."/>
            <person name="Ravi V."/>
            <person name="Vij S."/>
            <person name="Kapur A."/>
            <person name="Khurana P."/>
            <person name="Khurana P."/>
            <person name="Khurana J.P."/>
            <person name="Tyagi A.K."/>
            <person name="Gaikwad K."/>
            <person name="Singh A."/>
            <person name="Dalal V."/>
            <person name="Srivastava S."/>
            <person name="Dixit A."/>
            <person name="Pal A.K."/>
            <person name="Ghazi I.A."/>
            <person name="Yadav M."/>
            <person name="Pandit A."/>
            <person name="Bhargava A."/>
            <person name="Sureshbabu K."/>
            <person name="Batra K."/>
            <person name="Sharma T.R."/>
            <person name="Mohapatra T."/>
            <person name="Singh N.K."/>
            <person name="Messing J."/>
            <person name="Nelson A.B."/>
            <person name="Fuks G."/>
            <person name="Kavchok S."/>
            <person name="Keizer G."/>
            <person name="Linton E."/>
            <person name="Llaca V."/>
            <person name="Song R."/>
            <person name="Tanyolac B."/>
            <person name="Young S."/>
            <person name="Ho-Il K."/>
            <person name="Hahn J.H."/>
            <person name="Sangsakoo G."/>
            <person name="Vanavichit A."/>
            <person name="de Mattos Luiz.A.T."/>
            <person name="Zimmer P.D."/>
            <person name="Malone G."/>
            <person name="Dellagostin O."/>
            <person name="de Oliveira A.C."/>
            <person name="Bevan M."/>
            <person name="Bancroft I."/>
            <person name="Minx P."/>
            <person name="Cordum H."/>
            <person name="Wilson R."/>
            <person name="Cheng Z."/>
            <person name="Jin W."/>
            <person name="Jiang J."/>
            <person name="Leong S.A."/>
            <person name="Iwama H."/>
            <person name="Gojobori T."/>
            <person name="Itoh T."/>
            <person name="Niimura Y."/>
            <person name="Fujii Y."/>
            <person name="Habara T."/>
            <person name="Sakai H."/>
            <person name="Sato Y."/>
            <person name="Wilson G."/>
            <person name="Kumar K."/>
            <person name="McCouch S."/>
            <person name="Juretic N."/>
            <person name="Hoen D."/>
            <person name="Wright S."/>
            <person name="Bruskiewich R."/>
            <person name="Bureau T."/>
            <person name="Miyao A."/>
            <person name="Hirochika H."/>
            <person name="Nishikawa T."/>
            <person name="Kadowaki K."/>
            <person name="Sugiura M."/>
            <person name="Burr B."/>
            <person name="Sasaki T."/>
        </authorList>
    </citation>
    <scope>NUCLEOTIDE SEQUENCE [LARGE SCALE GENOMIC DNA]</scope>
    <source>
        <strain evidence="3">cv. Nipponbare</strain>
    </source>
</reference>
<gene>
    <name evidence="2" type="ordered locus">LOC_Os11g18230</name>
</gene>
<feature type="region of interest" description="Disordered" evidence="1">
    <location>
        <begin position="1"/>
        <end position="23"/>
    </location>
</feature>
<evidence type="ECO:0000313" key="2">
    <source>
        <dbReference type="EMBL" id="AAX96840.1"/>
    </source>
</evidence>
<evidence type="ECO:0000313" key="3">
    <source>
        <dbReference type="Proteomes" id="UP000000763"/>
    </source>
</evidence>
<reference evidence="3" key="2">
    <citation type="journal article" date="2008" name="Nucleic Acids Res.">
        <title>The rice annotation project database (RAP-DB): 2008 update.</title>
        <authorList>
            <consortium name="The rice annotation project (RAP)"/>
        </authorList>
    </citation>
    <scope>GENOME REANNOTATION</scope>
    <source>
        <strain evidence="3">cv. Nipponbare</strain>
    </source>
</reference>
<dbReference type="EMBL" id="AC135562">
    <property type="protein sequence ID" value="AAX96840.1"/>
    <property type="molecule type" value="Genomic_DNA"/>
</dbReference>
<feature type="region of interest" description="Disordered" evidence="1">
    <location>
        <begin position="69"/>
        <end position="92"/>
    </location>
</feature>
<sequence length="92" mass="10669">MTDLARRKVSKPQSSLSTRPVRRTELGESYRDAVRNVVDIFGRRHWEKGRRCPQIRLQAAAQADQRHAAAFSEKRRLESRRRETPVLLISTG</sequence>
<feature type="compositionally biased region" description="Basic and acidic residues" evidence="1">
    <location>
        <begin position="69"/>
        <end position="84"/>
    </location>
</feature>
<proteinExistence type="predicted"/>
<accession>Q2R707</accession>
<dbReference type="Proteomes" id="UP000000763">
    <property type="component" value="Chromosome 11"/>
</dbReference>
<dbReference type="AlphaFoldDB" id="Q2R707"/>
<evidence type="ECO:0000256" key="1">
    <source>
        <dbReference type="SAM" id="MobiDB-lite"/>
    </source>
</evidence>
<protein>
    <submittedName>
        <fullName evidence="2">Uncharacterized protein</fullName>
    </submittedName>
</protein>
<name>Q2R707_ORYSJ</name>
<organism evidence="2 3">
    <name type="scientific">Oryza sativa subsp. japonica</name>
    <name type="common">Rice</name>
    <dbReference type="NCBI Taxonomy" id="39947"/>
    <lineage>
        <taxon>Eukaryota</taxon>
        <taxon>Viridiplantae</taxon>
        <taxon>Streptophyta</taxon>
        <taxon>Embryophyta</taxon>
        <taxon>Tracheophyta</taxon>
        <taxon>Spermatophyta</taxon>
        <taxon>Magnoliopsida</taxon>
        <taxon>Liliopsida</taxon>
        <taxon>Poales</taxon>
        <taxon>Poaceae</taxon>
        <taxon>BOP clade</taxon>
        <taxon>Oryzoideae</taxon>
        <taxon>Oryzeae</taxon>
        <taxon>Oryzinae</taxon>
        <taxon>Oryza</taxon>
        <taxon>Oryza sativa</taxon>
    </lineage>
</organism>